<proteinExistence type="predicted"/>
<evidence type="ECO:0000313" key="1">
    <source>
        <dbReference type="EMBL" id="PKC65619.1"/>
    </source>
</evidence>
<sequence>MWTVDCSHVISDYNNQLSRELSAIRAANPPSDNIALQESALRKLDIAFVSRALILIKMI</sequence>
<reference evidence="1 2" key="1">
    <citation type="submission" date="2017-10" db="EMBL/GenBank/DDBJ databases">
        <title>Extensive intraspecific genome diversity in a model arbuscular mycorrhizal fungus.</title>
        <authorList>
            <person name="Chen E.C.H."/>
            <person name="Morin E."/>
            <person name="Baudet D."/>
            <person name="Noel J."/>
            <person name="Ndikumana S."/>
            <person name="Charron P."/>
            <person name="St-Onge C."/>
            <person name="Giorgi J."/>
            <person name="Grigoriev I.V."/>
            <person name="Roux C."/>
            <person name="Martin F.M."/>
            <person name="Corradi N."/>
        </authorList>
    </citation>
    <scope>NUCLEOTIDE SEQUENCE [LARGE SCALE GENOMIC DNA]</scope>
    <source>
        <strain evidence="1 2">A1</strain>
    </source>
</reference>
<dbReference type="EMBL" id="LLXH01000527">
    <property type="protein sequence ID" value="PKC65619.1"/>
    <property type="molecule type" value="Genomic_DNA"/>
</dbReference>
<dbReference type="VEuPathDB" id="FungiDB:RhiirA1_420246"/>
<dbReference type="Proteomes" id="UP000232688">
    <property type="component" value="Unassembled WGS sequence"/>
</dbReference>
<dbReference type="AlphaFoldDB" id="A0A2I1ETG6"/>
<evidence type="ECO:0000313" key="2">
    <source>
        <dbReference type="Proteomes" id="UP000232688"/>
    </source>
</evidence>
<organism evidence="1 2">
    <name type="scientific">Rhizophagus irregularis</name>
    <dbReference type="NCBI Taxonomy" id="588596"/>
    <lineage>
        <taxon>Eukaryota</taxon>
        <taxon>Fungi</taxon>
        <taxon>Fungi incertae sedis</taxon>
        <taxon>Mucoromycota</taxon>
        <taxon>Glomeromycotina</taxon>
        <taxon>Glomeromycetes</taxon>
        <taxon>Glomerales</taxon>
        <taxon>Glomeraceae</taxon>
        <taxon>Rhizophagus</taxon>
    </lineage>
</organism>
<dbReference type="VEuPathDB" id="FungiDB:RhiirFUN_026875"/>
<name>A0A2I1ETG6_9GLOM</name>
<comment type="caution">
    <text evidence="1">The sequence shown here is derived from an EMBL/GenBank/DDBJ whole genome shotgun (WGS) entry which is preliminary data.</text>
</comment>
<dbReference type="OrthoDB" id="10347509at2759"/>
<reference evidence="1 2" key="2">
    <citation type="submission" date="2017-10" db="EMBL/GenBank/DDBJ databases">
        <title>Genome analyses suggest a sexual origin of heterokaryosis in a supposedly ancient asexual fungus.</title>
        <authorList>
            <person name="Corradi N."/>
            <person name="Sedzielewska K."/>
            <person name="Noel J."/>
            <person name="Charron P."/>
            <person name="Farinelli L."/>
            <person name="Marton T."/>
            <person name="Kruger M."/>
            <person name="Pelin A."/>
            <person name="Brachmann A."/>
            <person name="Corradi N."/>
        </authorList>
    </citation>
    <scope>NUCLEOTIDE SEQUENCE [LARGE SCALE GENOMIC DNA]</scope>
    <source>
        <strain evidence="1 2">A1</strain>
    </source>
</reference>
<gene>
    <name evidence="1" type="ORF">RhiirA1_420246</name>
</gene>
<accession>A0A2I1ETG6</accession>
<protein>
    <submittedName>
        <fullName evidence="1">Uncharacterized protein</fullName>
    </submittedName>
</protein>